<keyword evidence="1" id="KW-0812">Transmembrane</keyword>
<dbReference type="AlphaFoldDB" id="A1SUA2"/>
<feature type="transmembrane region" description="Helical" evidence="1">
    <location>
        <begin position="44"/>
        <end position="61"/>
    </location>
</feature>
<dbReference type="KEGG" id="pin:Ping_1237"/>
<organism evidence="3 4">
    <name type="scientific">Psychromonas ingrahamii (strain DSM 17664 / CCUG 51855 / 37)</name>
    <dbReference type="NCBI Taxonomy" id="357804"/>
    <lineage>
        <taxon>Bacteria</taxon>
        <taxon>Pseudomonadati</taxon>
        <taxon>Pseudomonadota</taxon>
        <taxon>Gammaproteobacteria</taxon>
        <taxon>Alteromonadales</taxon>
        <taxon>Psychromonadaceae</taxon>
        <taxon>Psychromonas</taxon>
    </lineage>
</organism>
<dbReference type="SUPFAM" id="SSF109604">
    <property type="entry name" value="HD-domain/PDEase-like"/>
    <property type="match status" value="1"/>
</dbReference>
<proteinExistence type="predicted"/>
<dbReference type="Pfam" id="PF13487">
    <property type="entry name" value="HD_5"/>
    <property type="match status" value="1"/>
</dbReference>
<dbReference type="eggNOG" id="COG3437">
    <property type="taxonomic scope" value="Bacteria"/>
</dbReference>
<dbReference type="InterPro" id="IPR037522">
    <property type="entry name" value="HD_GYP_dom"/>
</dbReference>
<keyword evidence="1" id="KW-1133">Transmembrane helix</keyword>
<name>A1SUA2_PSYIN</name>
<dbReference type="CDD" id="cd00077">
    <property type="entry name" value="HDc"/>
    <property type="match status" value="1"/>
</dbReference>
<dbReference type="InterPro" id="IPR052020">
    <property type="entry name" value="Cyclic_di-GMP/3'3'-cGAMP_PDE"/>
</dbReference>
<gene>
    <name evidence="3" type="ordered locus">Ping_1237</name>
</gene>
<dbReference type="HOGENOM" id="CLU_000445_92_3_6"/>
<dbReference type="PROSITE" id="PS51832">
    <property type="entry name" value="HD_GYP"/>
    <property type="match status" value="1"/>
</dbReference>
<keyword evidence="3" id="KW-0378">Hydrolase</keyword>
<dbReference type="PANTHER" id="PTHR45228:SF1">
    <property type="entry name" value="CYCLIC DI-GMP PHOSPHODIESTERASE TM_0186"/>
    <property type="match status" value="1"/>
</dbReference>
<evidence type="ECO:0000259" key="2">
    <source>
        <dbReference type="PROSITE" id="PS51832"/>
    </source>
</evidence>
<evidence type="ECO:0000313" key="4">
    <source>
        <dbReference type="Proteomes" id="UP000000639"/>
    </source>
</evidence>
<dbReference type="Proteomes" id="UP000000639">
    <property type="component" value="Chromosome"/>
</dbReference>
<dbReference type="GO" id="GO:0008081">
    <property type="term" value="F:phosphoric diester hydrolase activity"/>
    <property type="evidence" value="ECO:0007669"/>
    <property type="project" value="UniProtKB-ARBA"/>
</dbReference>
<feature type="domain" description="HD-GYP" evidence="2">
    <location>
        <begin position="75"/>
        <end position="271"/>
    </location>
</feature>
<dbReference type="Gene3D" id="1.10.3210.10">
    <property type="entry name" value="Hypothetical protein af1432"/>
    <property type="match status" value="1"/>
</dbReference>
<reference evidence="3 4" key="1">
    <citation type="submission" date="2007-01" db="EMBL/GenBank/DDBJ databases">
        <title>Complete sequence of Psychromonas ingrahamii 37.</title>
        <authorList>
            <consortium name="US DOE Joint Genome Institute"/>
            <person name="Copeland A."/>
            <person name="Lucas S."/>
            <person name="Lapidus A."/>
            <person name="Barry K."/>
            <person name="Detter J.C."/>
            <person name="Glavina del Rio T."/>
            <person name="Hammon N."/>
            <person name="Israni S."/>
            <person name="Dalin E."/>
            <person name="Tice H."/>
            <person name="Pitluck S."/>
            <person name="Thompson L.S."/>
            <person name="Brettin T."/>
            <person name="Bruce D."/>
            <person name="Han C."/>
            <person name="Tapia R."/>
            <person name="Schmutz J."/>
            <person name="Larimer F."/>
            <person name="Land M."/>
            <person name="Hauser L."/>
            <person name="Kyrpides N."/>
            <person name="Ivanova N."/>
            <person name="Staley J."/>
            <person name="Richardson P."/>
        </authorList>
    </citation>
    <scope>NUCLEOTIDE SEQUENCE [LARGE SCALE GENOMIC DNA]</scope>
    <source>
        <strain evidence="3 4">37</strain>
    </source>
</reference>
<dbReference type="EMBL" id="CP000510">
    <property type="protein sequence ID" value="ABM03067.1"/>
    <property type="molecule type" value="Genomic_DNA"/>
</dbReference>
<dbReference type="PANTHER" id="PTHR45228">
    <property type="entry name" value="CYCLIC DI-GMP PHOSPHODIESTERASE TM_0186-RELATED"/>
    <property type="match status" value="1"/>
</dbReference>
<accession>A1SUA2</accession>
<dbReference type="STRING" id="357804.Ping_1237"/>
<dbReference type="InterPro" id="IPR003607">
    <property type="entry name" value="HD/PDEase_dom"/>
</dbReference>
<protein>
    <submittedName>
        <fullName evidence="3">Metal dependent phosphohydrolase</fullName>
    </submittedName>
</protein>
<dbReference type="OrthoDB" id="9787688at2"/>
<evidence type="ECO:0000313" key="3">
    <source>
        <dbReference type="EMBL" id="ABM03067.1"/>
    </source>
</evidence>
<sequence length="286" mass="32663">MNLKPHYQIVLVYLIVGILWISLSDWAVALLFQDSDNIIVAQNIKGWSFIAITALLLFFLIRKKMNAVTEINTQLVESYEHTMSGWVHLIDLRHRETKNHTERVTKMTLKLTKLFGITDPVELNHIKWGAMLHDLGKIALSDNVLTKPGKLDSAEWAEMKMHPQIAHDILSTIDYLIPCRDIPYCHHEKWDGSGYPQGIKGDAIPITARIFAVIDVWDALIHSRVYKSGWPEEKVLQHIKEQSGSHFDPDIVKLFLENYSEIKESLRVTDAPTSQNSITTDSIQAC</sequence>
<dbReference type="RefSeq" id="WP_011769630.1">
    <property type="nucleotide sequence ID" value="NC_008709.1"/>
</dbReference>
<evidence type="ECO:0000256" key="1">
    <source>
        <dbReference type="SAM" id="Phobius"/>
    </source>
</evidence>
<feature type="transmembrane region" description="Helical" evidence="1">
    <location>
        <begin position="12"/>
        <end position="32"/>
    </location>
</feature>
<keyword evidence="1" id="KW-0472">Membrane</keyword>
<dbReference type="SMART" id="SM00471">
    <property type="entry name" value="HDc"/>
    <property type="match status" value="1"/>
</dbReference>
<keyword evidence="4" id="KW-1185">Reference proteome</keyword>